<evidence type="ECO:0008006" key="3">
    <source>
        <dbReference type="Google" id="ProtNLM"/>
    </source>
</evidence>
<accession>A0A1F5Q9Y2</accession>
<protein>
    <recommendedName>
        <fullName evidence="3">Helix-turn-helix domain-containing protein</fullName>
    </recommendedName>
</protein>
<sequence>MKTHGVAPSIQKMLRAQKFSLFDSIVDDSVSEIPAEKPAKQIPARKRSNVPAAGVLHSVERKKQFLDIPTAAELAGFSIRHFRRIMDDDKIPIMQIGHKFFILGRDFNNWEASKKSTSGSS</sequence>
<evidence type="ECO:0000313" key="2">
    <source>
        <dbReference type="Proteomes" id="UP000177235"/>
    </source>
</evidence>
<name>A0A1F5Q9Y2_9BACT</name>
<dbReference type="Proteomes" id="UP000177235">
    <property type="component" value="Unassembled WGS sequence"/>
</dbReference>
<dbReference type="AlphaFoldDB" id="A0A1F5Q9Y2"/>
<organism evidence="1 2">
    <name type="scientific">Candidatus Doudnabacteria bacterium RIFCSPLOWO2_02_FULL_48_13</name>
    <dbReference type="NCBI Taxonomy" id="1817845"/>
    <lineage>
        <taxon>Bacteria</taxon>
        <taxon>Candidatus Doudnaibacteriota</taxon>
    </lineage>
</organism>
<dbReference type="EMBL" id="MFFF01000024">
    <property type="protein sequence ID" value="OGE99011.1"/>
    <property type="molecule type" value="Genomic_DNA"/>
</dbReference>
<evidence type="ECO:0000313" key="1">
    <source>
        <dbReference type="EMBL" id="OGE99011.1"/>
    </source>
</evidence>
<gene>
    <name evidence="1" type="ORF">A3J05_04110</name>
</gene>
<reference evidence="1 2" key="1">
    <citation type="journal article" date="2016" name="Nat. Commun.">
        <title>Thousands of microbial genomes shed light on interconnected biogeochemical processes in an aquifer system.</title>
        <authorList>
            <person name="Anantharaman K."/>
            <person name="Brown C.T."/>
            <person name="Hug L.A."/>
            <person name="Sharon I."/>
            <person name="Castelle C.J."/>
            <person name="Probst A.J."/>
            <person name="Thomas B.C."/>
            <person name="Singh A."/>
            <person name="Wilkins M.J."/>
            <person name="Karaoz U."/>
            <person name="Brodie E.L."/>
            <person name="Williams K.H."/>
            <person name="Hubbard S.S."/>
            <person name="Banfield J.F."/>
        </authorList>
    </citation>
    <scope>NUCLEOTIDE SEQUENCE [LARGE SCALE GENOMIC DNA]</scope>
</reference>
<comment type="caution">
    <text evidence="1">The sequence shown here is derived from an EMBL/GenBank/DDBJ whole genome shotgun (WGS) entry which is preliminary data.</text>
</comment>
<proteinExistence type="predicted"/>